<evidence type="ECO:0000313" key="2">
    <source>
        <dbReference type="EMBL" id="QQL50458.1"/>
    </source>
</evidence>
<protein>
    <recommendedName>
        <fullName evidence="4">Bacteriocin-like protein</fullName>
    </recommendedName>
</protein>
<gene>
    <name evidence="2" type="ORF">GO620_003100</name>
</gene>
<dbReference type="EMBL" id="CP066775">
    <property type="protein sequence ID" value="QQL50458.1"/>
    <property type="molecule type" value="Genomic_DNA"/>
</dbReference>
<name>A0A6I4HTK1_9SPHI</name>
<dbReference type="Proteomes" id="UP000429232">
    <property type="component" value="Chromosome"/>
</dbReference>
<accession>A0A6I4HTK1</accession>
<reference evidence="2 3" key="1">
    <citation type="submission" date="2020-12" db="EMBL/GenBank/DDBJ databases">
        <title>HMF7856_wgs.fasta genome submission.</title>
        <authorList>
            <person name="Kang H."/>
            <person name="Kim H."/>
            <person name="Joh K."/>
        </authorList>
    </citation>
    <scope>NUCLEOTIDE SEQUENCE [LARGE SCALE GENOMIC DNA]</scope>
    <source>
        <strain evidence="2 3">HMF7856</strain>
    </source>
</reference>
<organism evidence="2 3">
    <name type="scientific">Mucilaginibacter ginkgonis</name>
    <dbReference type="NCBI Taxonomy" id="2682091"/>
    <lineage>
        <taxon>Bacteria</taxon>
        <taxon>Pseudomonadati</taxon>
        <taxon>Bacteroidota</taxon>
        <taxon>Sphingobacteriia</taxon>
        <taxon>Sphingobacteriales</taxon>
        <taxon>Sphingobacteriaceae</taxon>
        <taxon>Mucilaginibacter</taxon>
    </lineage>
</organism>
<feature type="compositionally biased region" description="Basic and acidic residues" evidence="1">
    <location>
        <begin position="1"/>
        <end position="13"/>
    </location>
</feature>
<evidence type="ECO:0008006" key="4">
    <source>
        <dbReference type="Google" id="ProtNLM"/>
    </source>
</evidence>
<feature type="compositionally biased region" description="Low complexity" evidence="1">
    <location>
        <begin position="37"/>
        <end position="61"/>
    </location>
</feature>
<dbReference type="KEGG" id="mgik:GO620_003100"/>
<evidence type="ECO:0000256" key="1">
    <source>
        <dbReference type="SAM" id="MobiDB-lite"/>
    </source>
</evidence>
<feature type="compositionally biased region" description="Polar residues" evidence="1">
    <location>
        <begin position="67"/>
        <end position="78"/>
    </location>
</feature>
<evidence type="ECO:0000313" key="3">
    <source>
        <dbReference type="Proteomes" id="UP000429232"/>
    </source>
</evidence>
<dbReference type="AlphaFoldDB" id="A0A6I4HTK1"/>
<keyword evidence="3" id="KW-1185">Reference proteome</keyword>
<dbReference type="RefSeq" id="WP_157522032.1">
    <property type="nucleotide sequence ID" value="NZ_CP066775.1"/>
</dbReference>
<feature type="region of interest" description="Disordered" evidence="1">
    <location>
        <begin position="1"/>
        <end position="78"/>
    </location>
</feature>
<sequence length="78" mass="7627">MKTQKLSEKELKETNGGSILGGDDSSSQSALGGSVGIGNLLSTSSSSQDGDESSSSSTSVGNGIGANLSSITSKLTSN</sequence>
<proteinExistence type="predicted"/>